<evidence type="ECO:0000313" key="2">
    <source>
        <dbReference type="EMBL" id="GFO10405.1"/>
    </source>
</evidence>
<dbReference type="Gene3D" id="3.40.50.11350">
    <property type="match status" value="1"/>
</dbReference>
<evidence type="ECO:0000256" key="1">
    <source>
        <dbReference type="SAM" id="SignalP"/>
    </source>
</evidence>
<evidence type="ECO:0000313" key="3">
    <source>
        <dbReference type="Proteomes" id="UP000735302"/>
    </source>
</evidence>
<dbReference type="EMBL" id="BLXT01004163">
    <property type="protein sequence ID" value="GFO10405.1"/>
    <property type="molecule type" value="Genomic_DNA"/>
</dbReference>
<feature type="signal peptide" evidence="1">
    <location>
        <begin position="1"/>
        <end position="18"/>
    </location>
</feature>
<proteinExistence type="predicted"/>
<sequence>MRRTRSLWLVLVVTLCFAFVVHHAFYNKIDEALQKANSPQQLRDITRLSQKSVHTSSGILKSARNLEFGINDIIEPFRNLSTFEVKKDATQKPAERKTELQIPGAAKNAKGITIEEKQPAQAPEIIAETQIPTKKQTLHKDNEISKAWALEQAIAAEQKFAGKVNPPVQPSKEKQALATDIKKQNKEKRQQGSARVKYLFYVCDNKTTCFGFGDRQRAIVSTYYLAELTNRRFGLIMTSPANLRDFYEPNLVKWDIKPWELPKNATTLEIKALGMEADLHLDKIDFNAVYPQDILYMRTNQVFWHSTLKNPIYNTSKIPEWGRVHRSLLIPIGWLRLMKPTWLLRASLNDDLVAIAWKLQDEADVWSQLDKTKCCKKIAIPKVLPTCSGNPTICSKNMTVQMCCDRLRAKLFSGCTELKAQCSGVDSTSCASALSSFFPTRWDQSRTQALAHTYCTMPPPISKFNGTIESIHKKRRYDLTYMNLMCAHVRLGHSKTFPFETYSFNKQETVTGVWDFLKPYAKKGYHIYLAADSEEVKEEARALFGERVIMAEKKIVHIDADRKSADAKAGLQFTLTEQLLLTTACREMVRSHSGYSGRAEEIRSKLMGGHAGKVYHFHDGIVT</sequence>
<reference evidence="2 3" key="1">
    <citation type="journal article" date="2021" name="Elife">
        <title>Chloroplast acquisition without the gene transfer in kleptoplastic sea slugs, Plakobranchus ocellatus.</title>
        <authorList>
            <person name="Maeda T."/>
            <person name="Takahashi S."/>
            <person name="Yoshida T."/>
            <person name="Shimamura S."/>
            <person name="Takaki Y."/>
            <person name="Nagai Y."/>
            <person name="Toyoda A."/>
            <person name="Suzuki Y."/>
            <person name="Arimoto A."/>
            <person name="Ishii H."/>
            <person name="Satoh N."/>
            <person name="Nishiyama T."/>
            <person name="Hasebe M."/>
            <person name="Maruyama T."/>
            <person name="Minagawa J."/>
            <person name="Obokata J."/>
            <person name="Shigenobu S."/>
        </authorList>
    </citation>
    <scope>NUCLEOTIDE SEQUENCE [LARGE SCALE GENOMIC DNA]</scope>
</reference>
<organism evidence="2 3">
    <name type="scientific">Plakobranchus ocellatus</name>
    <dbReference type="NCBI Taxonomy" id="259542"/>
    <lineage>
        <taxon>Eukaryota</taxon>
        <taxon>Metazoa</taxon>
        <taxon>Spiralia</taxon>
        <taxon>Lophotrochozoa</taxon>
        <taxon>Mollusca</taxon>
        <taxon>Gastropoda</taxon>
        <taxon>Heterobranchia</taxon>
        <taxon>Euthyneura</taxon>
        <taxon>Panpulmonata</taxon>
        <taxon>Sacoglossa</taxon>
        <taxon>Placobranchoidea</taxon>
        <taxon>Plakobranchidae</taxon>
        <taxon>Plakobranchus</taxon>
    </lineage>
</organism>
<comment type="caution">
    <text evidence="2">The sequence shown here is derived from an EMBL/GenBank/DDBJ whole genome shotgun (WGS) entry which is preliminary data.</text>
</comment>
<name>A0AAV4AQ63_9GAST</name>
<keyword evidence="3" id="KW-1185">Reference proteome</keyword>
<accession>A0AAV4AQ63</accession>
<dbReference type="Proteomes" id="UP000735302">
    <property type="component" value="Unassembled WGS sequence"/>
</dbReference>
<dbReference type="AlphaFoldDB" id="A0AAV4AQ63"/>
<feature type="chain" id="PRO_5043640838" evidence="1">
    <location>
        <begin position="19"/>
        <end position="623"/>
    </location>
</feature>
<protein>
    <submittedName>
        <fullName evidence="2">Uncharacterized protein</fullName>
    </submittedName>
</protein>
<gene>
    <name evidence="2" type="ORF">PoB_003691000</name>
</gene>
<keyword evidence="1" id="KW-0732">Signal</keyword>